<reference evidence="1 2" key="1">
    <citation type="submission" date="2020-10" db="EMBL/GenBank/DDBJ databases">
        <title>Blautia liquoris sp.nov., isolated from the mud in a fermentation cellar used for the production of Chinese strong-flavoured liquor.</title>
        <authorList>
            <person name="Lu L."/>
        </authorList>
    </citation>
    <scope>NUCLEOTIDE SEQUENCE [LARGE SCALE GENOMIC DNA]</scope>
    <source>
        <strain evidence="1 2">LZLJ-3</strain>
    </source>
</reference>
<dbReference type="RefSeq" id="WP_193735394.1">
    <property type="nucleotide sequence ID" value="NZ_CP063304.1"/>
</dbReference>
<proteinExistence type="predicted"/>
<dbReference type="KEGG" id="bliq:INP51_13890"/>
<name>A0A7M2RFB3_9FIRM</name>
<keyword evidence="2" id="KW-1185">Reference proteome</keyword>
<sequence>MSSGLEIRGIDKLMAHLKKCATLEDVKQVVRVNGAEMHQKTQRFAPVDTGALKRNIRLDIENQGMAAKVTSEAEYAPYQEYGTRYMAGTPHVRPAFRIQSAKFKNDMQRLVK</sequence>
<dbReference type="NCBIfam" id="TIGR01725">
    <property type="entry name" value="phge_HK97_gp10"/>
    <property type="match status" value="1"/>
</dbReference>
<dbReference type="Pfam" id="PF04883">
    <property type="entry name" value="HK97-gp10_like"/>
    <property type="match status" value="1"/>
</dbReference>
<protein>
    <submittedName>
        <fullName evidence="1">HK97 gp10 family phage protein</fullName>
    </submittedName>
</protein>
<dbReference type="InterPro" id="IPR010064">
    <property type="entry name" value="HK97-gp10_tail"/>
</dbReference>
<organism evidence="1 2">
    <name type="scientific">Blautia liquoris</name>
    <dbReference type="NCBI Taxonomy" id="2779518"/>
    <lineage>
        <taxon>Bacteria</taxon>
        <taxon>Bacillati</taxon>
        <taxon>Bacillota</taxon>
        <taxon>Clostridia</taxon>
        <taxon>Lachnospirales</taxon>
        <taxon>Lachnospiraceae</taxon>
        <taxon>Blautia</taxon>
    </lineage>
</organism>
<dbReference type="EMBL" id="CP063304">
    <property type="protein sequence ID" value="QOV19035.1"/>
    <property type="molecule type" value="Genomic_DNA"/>
</dbReference>
<dbReference type="Proteomes" id="UP000593601">
    <property type="component" value="Chromosome"/>
</dbReference>
<dbReference type="AlphaFoldDB" id="A0A7M2RFB3"/>
<evidence type="ECO:0000313" key="2">
    <source>
        <dbReference type="Proteomes" id="UP000593601"/>
    </source>
</evidence>
<evidence type="ECO:0000313" key="1">
    <source>
        <dbReference type="EMBL" id="QOV19035.1"/>
    </source>
</evidence>
<gene>
    <name evidence="1" type="ORF">INP51_13890</name>
</gene>
<accession>A0A7M2RFB3</accession>